<reference evidence="1 2" key="1">
    <citation type="journal article" date="2020" name="ISME J.">
        <title>Uncovering the hidden diversity of litter-decomposition mechanisms in mushroom-forming fungi.</title>
        <authorList>
            <person name="Floudas D."/>
            <person name="Bentzer J."/>
            <person name="Ahren D."/>
            <person name="Johansson T."/>
            <person name="Persson P."/>
            <person name="Tunlid A."/>
        </authorList>
    </citation>
    <scope>NUCLEOTIDE SEQUENCE [LARGE SCALE GENOMIC DNA]</scope>
    <source>
        <strain evidence="1 2">CBS 175.51</strain>
    </source>
</reference>
<dbReference type="EMBL" id="JAACJK010000221">
    <property type="protein sequence ID" value="KAF5314539.1"/>
    <property type="molecule type" value="Genomic_DNA"/>
</dbReference>
<sequence length="430" mass="49021">MGGSDFYCFLSGMTHIEGEDAILGELEIEPDPQIIRKPDEDDLDDIREYLAAEKSKAEGVEVHSSTIDVTKWHYPSKGVLSGLLLSEDDMAATHDCVLISGYEPDEDDPEEVGLVYCEDMGVDDVENLSDHAIAVFNVYSTESGCYSCHDDEEKDYSLWRDRLGFYVTFTSYCILQTVAPEVTPSVLYRVFKHRYDSESDGGKAFDKIDYGVVKQTMNQYVARTEACGRQNHSRGWWQNMLYYVQATDEEVLKEAWSGEGSLWAFTRPDRFPIEKAIAALSLSSFPPGSPSGGYGSSTFERLPLELLLKISESMTLKTFLDVLALNRAVRELLLPHGDEISYKAMRSMEPWHFPSHPLETPEGARDEEELNWWKEKWAKDGIDEASIERSAPWLKYRIKCSRDNSMRSRRRIWRTAETIRDVAVELGFIE</sequence>
<evidence type="ECO:0000313" key="2">
    <source>
        <dbReference type="Proteomes" id="UP000541558"/>
    </source>
</evidence>
<dbReference type="Proteomes" id="UP000541558">
    <property type="component" value="Unassembled WGS sequence"/>
</dbReference>
<evidence type="ECO:0000313" key="1">
    <source>
        <dbReference type="EMBL" id="KAF5314539.1"/>
    </source>
</evidence>
<organism evidence="1 2">
    <name type="scientific">Ephemerocybe angulata</name>
    <dbReference type="NCBI Taxonomy" id="980116"/>
    <lineage>
        <taxon>Eukaryota</taxon>
        <taxon>Fungi</taxon>
        <taxon>Dikarya</taxon>
        <taxon>Basidiomycota</taxon>
        <taxon>Agaricomycotina</taxon>
        <taxon>Agaricomycetes</taxon>
        <taxon>Agaricomycetidae</taxon>
        <taxon>Agaricales</taxon>
        <taxon>Agaricineae</taxon>
        <taxon>Psathyrellaceae</taxon>
        <taxon>Ephemerocybe</taxon>
    </lineage>
</organism>
<dbReference type="OrthoDB" id="3055280at2759"/>
<keyword evidence="2" id="KW-1185">Reference proteome</keyword>
<dbReference type="AlphaFoldDB" id="A0A8H5B0N0"/>
<gene>
    <name evidence="1" type="ORF">D9611_007014</name>
</gene>
<name>A0A8H5B0N0_9AGAR</name>
<evidence type="ECO:0008006" key="3">
    <source>
        <dbReference type="Google" id="ProtNLM"/>
    </source>
</evidence>
<comment type="caution">
    <text evidence="1">The sequence shown here is derived from an EMBL/GenBank/DDBJ whole genome shotgun (WGS) entry which is preliminary data.</text>
</comment>
<proteinExistence type="predicted"/>
<accession>A0A8H5B0N0</accession>
<protein>
    <recommendedName>
        <fullName evidence="3">F-box domain-containing protein</fullName>
    </recommendedName>
</protein>